<gene>
    <name evidence="1" type="ORF">C7M84_011678</name>
</gene>
<accession>A0A423T0Q9</accession>
<organism evidence="1 2">
    <name type="scientific">Penaeus vannamei</name>
    <name type="common">Whiteleg shrimp</name>
    <name type="synonym">Litopenaeus vannamei</name>
    <dbReference type="NCBI Taxonomy" id="6689"/>
    <lineage>
        <taxon>Eukaryota</taxon>
        <taxon>Metazoa</taxon>
        <taxon>Ecdysozoa</taxon>
        <taxon>Arthropoda</taxon>
        <taxon>Crustacea</taxon>
        <taxon>Multicrustacea</taxon>
        <taxon>Malacostraca</taxon>
        <taxon>Eumalacostraca</taxon>
        <taxon>Eucarida</taxon>
        <taxon>Decapoda</taxon>
        <taxon>Dendrobranchiata</taxon>
        <taxon>Penaeoidea</taxon>
        <taxon>Penaeidae</taxon>
        <taxon>Penaeus</taxon>
    </lineage>
</organism>
<name>A0A423T0Q9_PENVA</name>
<dbReference type="Proteomes" id="UP000283509">
    <property type="component" value="Unassembled WGS sequence"/>
</dbReference>
<dbReference type="EMBL" id="QCYY01002477">
    <property type="protein sequence ID" value="ROT70055.1"/>
    <property type="molecule type" value="Genomic_DNA"/>
</dbReference>
<evidence type="ECO:0000313" key="2">
    <source>
        <dbReference type="Proteomes" id="UP000283509"/>
    </source>
</evidence>
<dbReference type="AlphaFoldDB" id="A0A423T0Q9"/>
<reference evidence="1 2" key="2">
    <citation type="submission" date="2019-01" db="EMBL/GenBank/DDBJ databases">
        <title>The decoding of complex shrimp genome reveals the adaptation for benthos swimmer, frequently molting mechanism and breeding impact on genome.</title>
        <authorList>
            <person name="Sun Y."/>
            <person name="Gao Y."/>
            <person name="Yu Y."/>
        </authorList>
    </citation>
    <scope>NUCLEOTIDE SEQUENCE [LARGE SCALE GENOMIC DNA]</scope>
    <source>
        <tissue evidence="1">Muscle</tissue>
    </source>
</reference>
<proteinExistence type="predicted"/>
<evidence type="ECO:0008006" key="3">
    <source>
        <dbReference type="Google" id="ProtNLM"/>
    </source>
</evidence>
<keyword evidence="2" id="KW-1185">Reference proteome</keyword>
<protein>
    <recommendedName>
        <fullName evidence="3">Phospholipid scramblase</fullName>
    </recommendedName>
</protein>
<comment type="caution">
    <text evidence="1">The sequence shown here is derived from an EMBL/GenBank/DDBJ whole genome shotgun (WGS) entry which is preliminary data.</text>
</comment>
<evidence type="ECO:0000313" key="1">
    <source>
        <dbReference type="EMBL" id="ROT70055.1"/>
    </source>
</evidence>
<sequence length="286" mass="32241">MARLQVGTRAARATAGLDLPSPVAPKKPRYTPVPTQFQHQFTPVLNQYRQQFTPAPKPFQAQLPASDSSYMWPPGVHALAGLDELLICPSKDSVFKIKNAEKEVLFTAETEDEVECCWWTGSKETTSMFIVKNTDHQEVFYVRRTFEPNGCFLTNSSTSIDVTFPSEVPVGHVITEGRKYVLTNPSADVLLRVWRDGLMCGPRPYKIYSDDGEEVGSIECHNSAKNRLVFPADQQIRNKVLLLGTALDIITRYRCRRPETQASAAVKLFPLEKITPKEIRERVLKV</sequence>
<dbReference type="OrthoDB" id="6336211at2759"/>
<reference evidence="1 2" key="1">
    <citation type="submission" date="2018-04" db="EMBL/GenBank/DDBJ databases">
        <authorList>
            <person name="Zhang X."/>
            <person name="Yuan J."/>
            <person name="Li F."/>
            <person name="Xiang J."/>
        </authorList>
    </citation>
    <scope>NUCLEOTIDE SEQUENCE [LARGE SCALE GENOMIC DNA]</scope>
    <source>
        <tissue evidence="1">Muscle</tissue>
    </source>
</reference>